<evidence type="ECO:0000259" key="13">
    <source>
        <dbReference type="PROSITE" id="PS51296"/>
    </source>
</evidence>
<reference evidence="14 15" key="1">
    <citation type="submission" date="2018-10" db="EMBL/GenBank/DDBJ databases">
        <title>A high-quality apple genome assembly.</title>
        <authorList>
            <person name="Hu J."/>
        </authorList>
    </citation>
    <scope>NUCLEOTIDE SEQUENCE [LARGE SCALE GENOMIC DNA]</scope>
    <source>
        <strain evidence="15">cv. HFTH1</strain>
        <tissue evidence="14">Young leaf</tissue>
    </source>
</reference>
<evidence type="ECO:0000313" key="14">
    <source>
        <dbReference type="EMBL" id="RXI03744.1"/>
    </source>
</evidence>
<dbReference type="Gene3D" id="2.102.10.10">
    <property type="entry name" value="Rieske [2Fe-2S] iron-sulphur domain"/>
    <property type="match status" value="1"/>
</dbReference>
<dbReference type="EMBL" id="RDQH01000329">
    <property type="protein sequence ID" value="RXI03744.1"/>
    <property type="molecule type" value="Genomic_DNA"/>
</dbReference>
<dbReference type="InterPro" id="IPR017941">
    <property type="entry name" value="Rieske_2Fe-2S"/>
</dbReference>
<evidence type="ECO:0000256" key="9">
    <source>
        <dbReference type="ARBA" id="ARBA00022946"/>
    </source>
</evidence>
<organism evidence="14 15">
    <name type="scientific">Malus domestica</name>
    <name type="common">Apple</name>
    <name type="synonym">Pyrus malus</name>
    <dbReference type="NCBI Taxonomy" id="3750"/>
    <lineage>
        <taxon>Eukaryota</taxon>
        <taxon>Viridiplantae</taxon>
        <taxon>Streptophyta</taxon>
        <taxon>Embryophyta</taxon>
        <taxon>Tracheophyta</taxon>
        <taxon>Spermatophyta</taxon>
        <taxon>Magnoliopsida</taxon>
        <taxon>eudicotyledons</taxon>
        <taxon>Gunneridae</taxon>
        <taxon>Pentapetalae</taxon>
        <taxon>rosids</taxon>
        <taxon>fabids</taxon>
        <taxon>Rosales</taxon>
        <taxon>Rosaceae</taxon>
        <taxon>Amygdaloideae</taxon>
        <taxon>Maleae</taxon>
        <taxon>Malus</taxon>
    </lineage>
</organism>
<evidence type="ECO:0000256" key="12">
    <source>
        <dbReference type="ARBA" id="ARBA00023242"/>
    </source>
</evidence>
<evidence type="ECO:0000313" key="15">
    <source>
        <dbReference type="Proteomes" id="UP000290289"/>
    </source>
</evidence>
<name>A0A498KBJ9_MALDO</name>
<keyword evidence="5" id="KW-0150">Chloroplast</keyword>
<dbReference type="Proteomes" id="UP000290289">
    <property type="component" value="Chromosome 3"/>
</dbReference>
<keyword evidence="4" id="KW-0963">Cytoplasm</keyword>
<dbReference type="GO" id="GO:0046872">
    <property type="term" value="F:metal ion binding"/>
    <property type="evidence" value="ECO:0007669"/>
    <property type="project" value="UniProtKB-KW"/>
</dbReference>
<evidence type="ECO:0000256" key="6">
    <source>
        <dbReference type="ARBA" id="ARBA00022640"/>
    </source>
</evidence>
<dbReference type="CDD" id="cd03480">
    <property type="entry name" value="Rieske_RO_Alpha_PaO"/>
    <property type="match status" value="1"/>
</dbReference>
<dbReference type="PROSITE" id="PS51296">
    <property type="entry name" value="RIESKE"/>
    <property type="match status" value="1"/>
</dbReference>
<dbReference type="InterPro" id="IPR036922">
    <property type="entry name" value="Rieske_2Fe-2S_sf"/>
</dbReference>
<keyword evidence="9" id="KW-0809">Transit peptide</keyword>
<dbReference type="GO" id="GO:0005634">
    <property type="term" value="C:nucleus"/>
    <property type="evidence" value="ECO:0007669"/>
    <property type="project" value="UniProtKB-SubCell"/>
</dbReference>
<evidence type="ECO:0000256" key="10">
    <source>
        <dbReference type="ARBA" id="ARBA00023004"/>
    </source>
</evidence>
<dbReference type="SUPFAM" id="SSF55961">
    <property type="entry name" value="Bet v1-like"/>
    <property type="match status" value="1"/>
</dbReference>
<keyword evidence="12" id="KW-0539">Nucleus</keyword>
<proteinExistence type="predicted"/>
<dbReference type="SUPFAM" id="SSF50022">
    <property type="entry name" value="ISP domain"/>
    <property type="match status" value="1"/>
</dbReference>
<evidence type="ECO:0000256" key="7">
    <source>
        <dbReference type="ARBA" id="ARBA00022714"/>
    </source>
</evidence>
<dbReference type="GO" id="GO:0051537">
    <property type="term" value="F:2 iron, 2 sulfur cluster binding"/>
    <property type="evidence" value="ECO:0007669"/>
    <property type="project" value="UniProtKB-KW"/>
</dbReference>
<evidence type="ECO:0000256" key="4">
    <source>
        <dbReference type="ARBA" id="ARBA00022490"/>
    </source>
</evidence>
<feature type="domain" description="Rieske" evidence="13">
    <location>
        <begin position="761"/>
        <end position="871"/>
    </location>
</feature>
<keyword evidence="6" id="KW-0934">Plastid</keyword>
<comment type="caution">
    <text evidence="14">The sequence shown here is derived from an EMBL/GenBank/DDBJ whole genome shotgun (WGS) entry which is preliminary data.</text>
</comment>
<dbReference type="InterPro" id="IPR013626">
    <property type="entry name" value="PaO"/>
</dbReference>
<dbReference type="Pfam" id="PF08417">
    <property type="entry name" value="PaO"/>
    <property type="match status" value="1"/>
</dbReference>
<gene>
    <name evidence="14" type="ORF">DVH24_038018</name>
</gene>
<dbReference type="STRING" id="3750.A0A498KBJ9"/>
<keyword evidence="11" id="KW-0411">Iron-sulfur</keyword>
<dbReference type="AlphaFoldDB" id="A0A498KBJ9"/>
<dbReference type="InterPro" id="IPR044159">
    <property type="entry name" value="IQM"/>
</dbReference>
<dbReference type="Pfam" id="PF00355">
    <property type="entry name" value="Rieske"/>
    <property type="match status" value="1"/>
</dbReference>
<evidence type="ECO:0000256" key="3">
    <source>
        <dbReference type="ARBA" id="ARBA00004496"/>
    </source>
</evidence>
<accession>A0A498KBJ9</accession>
<dbReference type="PANTHER" id="PTHR31250">
    <property type="entry name" value="IQ DOMAIN-CONTAINING PROTEIN IQM3"/>
    <property type="match status" value="1"/>
</dbReference>
<keyword evidence="7" id="KW-0001">2Fe-2S</keyword>
<sequence>MVKVSFLGERVRFVWVDKTAFTYGDLESGLESVIVRSISFGHNEVKTPVRSVSFNSGDAEPTIMKSLGSGKMTLETSVSFKGRELEKMMLHKAPSLEKSKNDASVGPFSKEMTVAPISPIRKETDIHSPRSDSPPGMVWPSQLLDPASPKHMAAIKLQKVYKSFRTRRKLADCAVLVEQSWWKLLDFAELKRSSISFFEIEKHETAISRWSRARTRAAKVGKGLSKNEKAQKLALQHWLEAIDPRHRYGHNLHFYYLKWLHCQSREPFFYWLDIGEGKEVNLVEKCPRSKLQQQCIKYLGPMERMAYEVVLEDGKLFFKQSGELLHTTGESDGAKWIFVLSASRTLYVGKKKKGTFQHSSFLAGGATSAAGRLVVEHGIIKAVWPHSGHYRPTEENFRDLLSFLEENNVDLTDVKLSPVDEEEEGSLSKKRSSAHIRCNSSEEDLLSNVCDLKTEETIDEDLIPEDNDSVEQAAAIDSHMSSWPRCVSRKLSNLAIPNRERNLEKVESATQPAGSSCSGIPVENPVDGYEMVDETLPSEQDYMVSKKNLFEENHEETEEEAVPQESILKRINSHKGMESFQLGRQLSCKWTTGAGPRIGCMRDYPSELQFQALEHVNLSPRSAAMRCPRVLTPTKCVGEVEALVSSPALERVKLSSEGIILPRTQSFQIFTGTVMEALRISSLPSLQLPSKFDKSQPKKLTFSGFNPQLSSPFSPFQRTASSACKTFNAVQSSVSTEPANPPDLSLENPTQEEKFDWYAQWYPLMPVCDLDKRVPHGKKVLGIDVVVWWDRNESAWKVFDDACPHRLAPLSEGRIDQWGRLQCVYHGWCFNGSGDCKFIPQAPTDGPPIHMNKKTCVAAYPTTVQNGIVWFWPNSDPQYKDVLADKKPPYIPELDDPLYSVKADREGGKPLDLSVQKLDVNGFIAKQEWGQSKFLPPCVFYVSPLDPLEQGNVAASSAETKKVSSAQGPLLVVFICIPVSPGNSRMIWTLPGNFGIWVDRIVPRWVFHIGQNLILDSDLYLLHVEERKIMEAGPAQWQKACFVPTKSDALVVGFRKWLNKYAGGQVDWRGKFSGALPPSPPREQLMDRYWSHVVNCSSCSAGYKGLKVLEVVLQVVALSLVGIVAATKQAAISVAARTMLVAAAVLSFAASKWLAHFIYKQFHFHDYNHALR</sequence>
<evidence type="ECO:0000256" key="2">
    <source>
        <dbReference type="ARBA" id="ARBA00004229"/>
    </source>
</evidence>
<dbReference type="PANTHER" id="PTHR31250:SF14">
    <property type="entry name" value="IQ DOMAIN-CONTAINING PROTEIN IQM2"/>
    <property type="match status" value="1"/>
</dbReference>
<evidence type="ECO:0000256" key="11">
    <source>
        <dbReference type="ARBA" id="ARBA00023014"/>
    </source>
</evidence>
<keyword evidence="10" id="KW-0408">Iron</keyword>
<keyword evidence="15" id="KW-1185">Reference proteome</keyword>
<dbReference type="GO" id="GO:0009507">
    <property type="term" value="C:chloroplast"/>
    <property type="evidence" value="ECO:0007669"/>
    <property type="project" value="UniProtKB-SubCell"/>
</dbReference>
<evidence type="ECO:0000256" key="1">
    <source>
        <dbReference type="ARBA" id="ARBA00004123"/>
    </source>
</evidence>
<evidence type="ECO:0000256" key="8">
    <source>
        <dbReference type="ARBA" id="ARBA00022723"/>
    </source>
</evidence>
<keyword evidence="8" id="KW-0479">Metal-binding</keyword>
<protein>
    <recommendedName>
        <fullName evidence="13">Rieske domain-containing protein</fullName>
    </recommendedName>
</protein>
<dbReference type="GO" id="GO:0010277">
    <property type="term" value="F:chlorophyllide a oxygenase activity"/>
    <property type="evidence" value="ECO:0007669"/>
    <property type="project" value="InterPro"/>
</dbReference>
<evidence type="ECO:0000256" key="5">
    <source>
        <dbReference type="ARBA" id="ARBA00022528"/>
    </source>
</evidence>
<comment type="subcellular location">
    <subcellularLocation>
        <location evidence="3">Cytoplasm</location>
    </subcellularLocation>
    <subcellularLocation>
        <location evidence="1">Nucleus</location>
    </subcellularLocation>
    <subcellularLocation>
        <location evidence="2">Plastid</location>
        <location evidence="2">Chloroplast</location>
    </subcellularLocation>
</comment>